<keyword evidence="2" id="KW-1185">Reference proteome</keyword>
<dbReference type="Proteomes" id="UP000327013">
    <property type="component" value="Chromosome 1"/>
</dbReference>
<protein>
    <submittedName>
        <fullName evidence="1">Uncharacterized protein</fullName>
    </submittedName>
</protein>
<sequence length="134" mass="14748">MIFASVHFVLSHLPNFNSISGVSLAAAVMSPSDLLEFSAQILGKLGSRGDPIPNKRALHLTLFGNLFGHPGPASPYLVLCPNFLEFWVGNFWGSRSAKKFHQKEGYFEQKIIMFALMVVLCNGADMDFTINATK</sequence>
<gene>
    <name evidence="1" type="ORF">FH972_002413</name>
</gene>
<evidence type="ECO:0000313" key="2">
    <source>
        <dbReference type="Proteomes" id="UP000327013"/>
    </source>
</evidence>
<organism evidence="1 2">
    <name type="scientific">Carpinus fangiana</name>
    <dbReference type="NCBI Taxonomy" id="176857"/>
    <lineage>
        <taxon>Eukaryota</taxon>
        <taxon>Viridiplantae</taxon>
        <taxon>Streptophyta</taxon>
        <taxon>Embryophyta</taxon>
        <taxon>Tracheophyta</taxon>
        <taxon>Spermatophyta</taxon>
        <taxon>Magnoliopsida</taxon>
        <taxon>eudicotyledons</taxon>
        <taxon>Gunneridae</taxon>
        <taxon>Pentapetalae</taxon>
        <taxon>rosids</taxon>
        <taxon>fabids</taxon>
        <taxon>Fagales</taxon>
        <taxon>Betulaceae</taxon>
        <taxon>Carpinus</taxon>
    </lineage>
</organism>
<reference evidence="1 2" key="1">
    <citation type="submission" date="2019-06" db="EMBL/GenBank/DDBJ databases">
        <title>A chromosomal-level reference genome of Carpinus fangiana (Coryloideae, Betulaceae).</title>
        <authorList>
            <person name="Yang X."/>
            <person name="Wang Z."/>
            <person name="Zhang L."/>
            <person name="Hao G."/>
            <person name="Liu J."/>
            <person name="Yang Y."/>
        </authorList>
    </citation>
    <scope>NUCLEOTIDE SEQUENCE [LARGE SCALE GENOMIC DNA]</scope>
    <source>
        <strain evidence="1">Cfa_2016G</strain>
        <tissue evidence="1">Leaf</tissue>
    </source>
</reference>
<dbReference type="EMBL" id="CM017321">
    <property type="protein sequence ID" value="KAE7997811.1"/>
    <property type="molecule type" value="Genomic_DNA"/>
</dbReference>
<name>A0A5N6QH43_9ROSI</name>
<dbReference type="OrthoDB" id="10603070at2759"/>
<dbReference type="AlphaFoldDB" id="A0A5N6QH43"/>
<proteinExistence type="predicted"/>
<accession>A0A5N6QH43</accession>
<evidence type="ECO:0000313" key="1">
    <source>
        <dbReference type="EMBL" id="KAE7997811.1"/>
    </source>
</evidence>